<accession>A0A9Q0XU62</accession>
<dbReference type="PANTHER" id="PTHR23112">
    <property type="entry name" value="G PROTEIN-COUPLED RECEPTOR 157-RELATED"/>
    <property type="match status" value="1"/>
</dbReference>
<evidence type="ECO:0000256" key="1">
    <source>
        <dbReference type="ARBA" id="ARBA00004141"/>
    </source>
</evidence>
<feature type="transmembrane region" description="Helical" evidence="5">
    <location>
        <begin position="353"/>
        <end position="377"/>
    </location>
</feature>
<feature type="transmembrane region" description="Helical" evidence="5">
    <location>
        <begin position="106"/>
        <end position="125"/>
    </location>
</feature>
<keyword evidence="7" id="KW-1185">Reference proteome</keyword>
<feature type="transmembrane region" description="Helical" evidence="5">
    <location>
        <begin position="198"/>
        <end position="222"/>
    </location>
</feature>
<dbReference type="EMBL" id="JAPFRF010000006">
    <property type="protein sequence ID" value="KAJ7329408.1"/>
    <property type="molecule type" value="Genomic_DNA"/>
</dbReference>
<comment type="caution">
    <text evidence="6">The sequence shown here is derived from an EMBL/GenBank/DDBJ whole genome shotgun (WGS) entry which is preliminary data.</text>
</comment>
<dbReference type="GO" id="GO:0005886">
    <property type="term" value="C:plasma membrane"/>
    <property type="evidence" value="ECO:0007669"/>
    <property type="project" value="TreeGrafter"/>
</dbReference>
<reference evidence="6" key="1">
    <citation type="journal article" date="2023" name="DNA Res.">
        <title>Chromosome-level genome assembly of Phrynocephalus forsythii using third-generation DNA sequencing and Hi-C analysis.</title>
        <authorList>
            <person name="Qi Y."/>
            <person name="Zhao W."/>
            <person name="Zhao Y."/>
            <person name="Niu C."/>
            <person name="Cao S."/>
            <person name="Zhang Y."/>
        </authorList>
    </citation>
    <scope>NUCLEOTIDE SEQUENCE</scope>
    <source>
        <tissue evidence="6">Muscle</tissue>
    </source>
</reference>
<proteinExistence type="predicted"/>
<evidence type="ECO:0008006" key="8">
    <source>
        <dbReference type="Google" id="ProtNLM"/>
    </source>
</evidence>
<keyword evidence="3 5" id="KW-1133">Transmembrane helix</keyword>
<feature type="transmembrane region" description="Helical" evidence="5">
    <location>
        <begin position="67"/>
        <end position="94"/>
    </location>
</feature>
<keyword evidence="4 5" id="KW-0472">Membrane</keyword>
<dbReference type="GO" id="GO:0004930">
    <property type="term" value="F:G protein-coupled receptor activity"/>
    <property type="evidence" value="ECO:0007669"/>
    <property type="project" value="TreeGrafter"/>
</dbReference>
<sequence>MSPDAAAACYPRGPVKCLMGRFCPARIPSPPPGGVTSREQTLTEEEEKDCWVAKSFLGGWWPGGERVLALAGVHLAAFSLSLLGSGSILAAAILWRRCCCDQLRPLFLLSLSDLLAALALVSTAAAHFLPARLFLLSARFWCPPLLMLGMMFYAISFLMVVVYAYEVNRGIGGWRAMEACSGSSLGTRRACQPKLPPTLPYILAWALPLLVFLGLLVTRGVAPQEGASWSLDPLQPHNHSSASYRLCCSSCLMLIHHSPDICSKDRKDLGKEGKIFFLVFVASVVACCTVLYSRATVCCWKPRARPLPPWQTEGCARRSHATGYFQLVFVVCWMPAFLLAILSFTGLPTAWLFPLYVAVALTVSLQGLLHSLVYGWLRQNFREEVTGEQLPLRCPLDLKAFYDDSLATSSAEG</sequence>
<dbReference type="Proteomes" id="UP001142489">
    <property type="component" value="Unassembled WGS sequence"/>
</dbReference>
<dbReference type="OrthoDB" id="9892611at2759"/>
<name>A0A9Q0XU62_9SAUR</name>
<dbReference type="Gene3D" id="1.20.1070.10">
    <property type="entry name" value="Rhodopsin 7-helix transmembrane proteins"/>
    <property type="match status" value="1"/>
</dbReference>
<dbReference type="GO" id="GO:0007189">
    <property type="term" value="P:adenylate cyclase-activating G protein-coupled receptor signaling pathway"/>
    <property type="evidence" value="ECO:0007669"/>
    <property type="project" value="TreeGrafter"/>
</dbReference>
<evidence type="ECO:0000256" key="4">
    <source>
        <dbReference type="ARBA" id="ARBA00023136"/>
    </source>
</evidence>
<evidence type="ECO:0000256" key="3">
    <source>
        <dbReference type="ARBA" id="ARBA00022989"/>
    </source>
</evidence>
<organism evidence="6 7">
    <name type="scientific">Phrynocephalus forsythii</name>
    <dbReference type="NCBI Taxonomy" id="171643"/>
    <lineage>
        <taxon>Eukaryota</taxon>
        <taxon>Metazoa</taxon>
        <taxon>Chordata</taxon>
        <taxon>Craniata</taxon>
        <taxon>Vertebrata</taxon>
        <taxon>Euteleostomi</taxon>
        <taxon>Lepidosauria</taxon>
        <taxon>Squamata</taxon>
        <taxon>Bifurcata</taxon>
        <taxon>Unidentata</taxon>
        <taxon>Episquamata</taxon>
        <taxon>Toxicofera</taxon>
        <taxon>Iguania</taxon>
        <taxon>Acrodonta</taxon>
        <taxon>Agamidae</taxon>
        <taxon>Agaminae</taxon>
        <taxon>Phrynocephalus</taxon>
    </lineage>
</organism>
<feature type="transmembrane region" description="Helical" evidence="5">
    <location>
        <begin position="145"/>
        <end position="165"/>
    </location>
</feature>
<evidence type="ECO:0000313" key="7">
    <source>
        <dbReference type="Proteomes" id="UP001142489"/>
    </source>
</evidence>
<comment type="subcellular location">
    <subcellularLocation>
        <location evidence="1">Membrane</location>
        <topology evidence="1">Multi-pass membrane protein</topology>
    </subcellularLocation>
</comment>
<keyword evidence="2 5" id="KW-0812">Transmembrane</keyword>
<evidence type="ECO:0000313" key="6">
    <source>
        <dbReference type="EMBL" id="KAJ7329408.1"/>
    </source>
</evidence>
<gene>
    <name evidence="6" type="ORF">JRQ81_015582</name>
</gene>
<dbReference type="PANTHER" id="PTHR23112:SF36">
    <property type="entry name" value="SI:DKEY-30C15.2 PROTEIN"/>
    <property type="match status" value="1"/>
</dbReference>
<dbReference type="AlphaFoldDB" id="A0A9Q0XU62"/>
<protein>
    <recommendedName>
        <fullName evidence="8">G-protein coupled receptors family 1 profile domain-containing protein</fullName>
    </recommendedName>
</protein>
<feature type="transmembrane region" description="Helical" evidence="5">
    <location>
        <begin position="275"/>
        <end position="293"/>
    </location>
</feature>
<evidence type="ECO:0000256" key="5">
    <source>
        <dbReference type="SAM" id="Phobius"/>
    </source>
</evidence>
<feature type="transmembrane region" description="Helical" evidence="5">
    <location>
        <begin position="327"/>
        <end position="347"/>
    </location>
</feature>
<evidence type="ECO:0000256" key="2">
    <source>
        <dbReference type="ARBA" id="ARBA00022692"/>
    </source>
</evidence>